<evidence type="ECO:0008006" key="4">
    <source>
        <dbReference type="Google" id="ProtNLM"/>
    </source>
</evidence>
<feature type="transmembrane region" description="Helical" evidence="1">
    <location>
        <begin position="6"/>
        <end position="25"/>
    </location>
</feature>
<dbReference type="InterPro" id="IPR032111">
    <property type="entry name" value="Clostridium_phage_holin"/>
</dbReference>
<protein>
    <recommendedName>
        <fullName evidence="4">Enolase</fullName>
    </recommendedName>
</protein>
<keyword evidence="1" id="KW-0472">Membrane</keyword>
<proteinExistence type="predicted"/>
<feature type="transmembrane region" description="Helical" evidence="1">
    <location>
        <begin position="57"/>
        <end position="77"/>
    </location>
</feature>
<keyword evidence="1" id="KW-0812">Transmembrane</keyword>
<name>A0AAE3VC85_9FIRM</name>
<keyword evidence="1" id="KW-1133">Transmembrane helix</keyword>
<dbReference type="RefSeq" id="WP_307255346.1">
    <property type="nucleotide sequence ID" value="NZ_JAUSTO010000019.1"/>
</dbReference>
<evidence type="ECO:0000256" key="1">
    <source>
        <dbReference type="SAM" id="Phobius"/>
    </source>
</evidence>
<dbReference type="AlphaFoldDB" id="A0AAE3VC85"/>
<evidence type="ECO:0000313" key="2">
    <source>
        <dbReference type="EMBL" id="MDQ0153393.1"/>
    </source>
</evidence>
<dbReference type="Pfam" id="PF16079">
    <property type="entry name" value="Phage_holin_5_2"/>
    <property type="match status" value="1"/>
</dbReference>
<comment type="caution">
    <text evidence="2">The sequence shown here is derived from an EMBL/GenBank/DDBJ whole genome shotgun (WGS) entry which is preliminary data.</text>
</comment>
<reference evidence="2" key="1">
    <citation type="submission" date="2023-07" db="EMBL/GenBank/DDBJ databases">
        <title>Genomic Encyclopedia of Type Strains, Phase IV (KMG-IV): sequencing the most valuable type-strain genomes for metagenomic binning, comparative biology and taxonomic classification.</title>
        <authorList>
            <person name="Goeker M."/>
        </authorList>
    </citation>
    <scope>NUCLEOTIDE SEQUENCE</scope>
    <source>
        <strain evidence="2">DSM 19659</strain>
    </source>
</reference>
<dbReference type="Proteomes" id="UP001241537">
    <property type="component" value="Unassembled WGS sequence"/>
</dbReference>
<evidence type="ECO:0000313" key="3">
    <source>
        <dbReference type="Proteomes" id="UP001241537"/>
    </source>
</evidence>
<gene>
    <name evidence="2" type="ORF">J2S20_002113</name>
</gene>
<keyword evidence="3" id="KW-1185">Reference proteome</keyword>
<dbReference type="EMBL" id="JAUSTO010000019">
    <property type="protein sequence ID" value="MDQ0153393.1"/>
    <property type="molecule type" value="Genomic_DNA"/>
</dbReference>
<feature type="transmembrane region" description="Helical" evidence="1">
    <location>
        <begin position="32"/>
        <end position="51"/>
    </location>
</feature>
<organism evidence="2 3">
    <name type="scientific">Moryella indoligenes</name>
    <dbReference type="NCBI Taxonomy" id="371674"/>
    <lineage>
        <taxon>Bacteria</taxon>
        <taxon>Bacillati</taxon>
        <taxon>Bacillota</taxon>
        <taxon>Clostridia</taxon>
        <taxon>Lachnospirales</taxon>
        <taxon>Lachnospiraceae</taxon>
        <taxon>Moryella</taxon>
    </lineage>
</organism>
<accession>A0AAE3VC85</accession>
<sequence length="88" mass="8940">MDFGIAGVVSITVIAYLIGMACKSASFMDDKWIPVICGLVGCVLGIVGMNVMPDFPVHDIISAAAVGIVSGLAATGANQIGKQLSKAE</sequence>